<comment type="caution">
    <text evidence="2">The sequence shown here is derived from an EMBL/GenBank/DDBJ whole genome shotgun (WGS) entry which is preliminary data.</text>
</comment>
<evidence type="ECO:0000313" key="2">
    <source>
        <dbReference type="EMBL" id="KAG7394124.1"/>
    </source>
</evidence>
<accession>A0A8T1WNS4</accession>
<dbReference type="AlphaFoldDB" id="A0A8T1WNS4"/>
<name>A0A8T1WNS4_9STRA</name>
<organism evidence="2 3">
    <name type="scientific">Phytophthora boehmeriae</name>
    <dbReference type="NCBI Taxonomy" id="109152"/>
    <lineage>
        <taxon>Eukaryota</taxon>
        <taxon>Sar</taxon>
        <taxon>Stramenopiles</taxon>
        <taxon>Oomycota</taxon>
        <taxon>Peronosporomycetes</taxon>
        <taxon>Peronosporales</taxon>
        <taxon>Peronosporaceae</taxon>
        <taxon>Phytophthora</taxon>
    </lineage>
</organism>
<dbReference type="EMBL" id="JAGDFL010000298">
    <property type="protein sequence ID" value="KAG7394124.1"/>
    <property type="molecule type" value="Genomic_DNA"/>
</dbReference>
<feature type="compositionally biased region" description="Polar residues" evidence="1">
    <location>
        <begin position="1"/>
        <end position="11"/>
    </location>
</feature>
<proteinExistence type="predicted"/>
<evidence type="ECO:0000256" key="1">
    <source>
        <dbReference type="SAM" id="MobiDB-lite"/>
    </source>
</evidence>
<keyword evidence="3" id="KW-1185">Reference proteome</keyword>
<feature type="compositionally biased region" description="Low complexity" evidence="1">
    <location>
        <begin position="12"/>
        <end position="27"/>
    </location>
</feature>
<gene>
    <name evidence="2" type="primary">FDH1_1</name>
    <name evidence="2" type="ORF">PHYBOEH_005651</name>
</gene>
<dbReference type="OrthoDB" id="117802at2759"/>
<reference evidence="2" key="1">
    <citation type="submission" date="2021-02" db="EMBL/GenBank/DDBJ databases">
        <authorList>
            <person name="Palmer J.M."/>
        </authorList>
    </citation>
    <scope>NUCLEOTIDE SEQUENCE</scope>
    <source>
        <strain evidence="2">SCRP23</strain>
    </source>
</reference>
<sequence>MKKNQDNVSSDSPNSQSGANSPSSASATHAAMRWLAAMDNSDASEPETEASVVPRVKLKQSQPADHKRANDAVDTAQSGPKKRKYRKSTIDTRKEEIAKLLKEVADLHGRMEDLNARAMAPCSSEETQNEVVVANRVLRRAIQQQQLEVTRFHALMSEYSLFSIRAGSPIHQEILLKRDSSSRYATFMTSKTHALQMGAHFLKNRCPSIDPCKPMREDYGFEAPNGDFYATYFSTSQFENSVKQVFDILLSYFSSIEISVSEKLGNVTIREDDDNLAPGVTQNRLVTTTIGGLRMESNTVYFSHYEEGGSEPGHEGGYGLFVTDFIDGDERSPYRSHERIRRDFSAVLELTSYPIQRRTHGPKTVDSSDKDGTIVVMKRWVYSKVHHPKYNIPLSGWHEMRENTERWIQTLHHTMLERYFAMA</sequence>
<evidence type="ECO:0000313" key="3">
    <source>
        <dbReference type="Proteomes" id="UP000693981"/>
    </source>
</evidence>
<dbReference type="Proteomes" id="UP000693981">
    <property type="component" value="Unassembled WGS sequence"/>
</dbReference>
<protein>
    <submittedName>
        <fullName evidence="2">Formate dehydrogenase (NAD+)</fullName>
    </submittedName>
</protein>
<feature type="region of interest" description="Disordered" evidence="1">
    <location>
        <begin position="1"/>
        <end position="90"/>
    </location>
</feature>